<sequence length="59" mass="6795">ISLDWKFVGLVFDRIFAYAFALITFVGTVIILLQAPTFYDDKPIYTDLLMVYSENDSSH</sequence>
<proteinExistence type="predicted"/>
<protein>
    <submittedName>
        <fullName evidence="3">Uncharacterized protein</fullName>
    </submittedName>
</protein>
<reference evidence="3" key="1">
    <citation type="submission" date="2022-11" db="UniProtKB">
        <authorList>
            <consortium name="WormBaseParasite"/>
        </authorList>
    </citation>
    <scope>IDENTIFICATION</scope>
</reference>
<dbReference type="SUPFAM" id="SSF90112">
    <property type="entry name" value="Neurotransmitter-gated ion-channel transmembrane pore"/>
    <property type="match status" value="1"/>
</dbReference>
<keyword evidence="1" id="KW-0812">Transmembrane</keyword>
<organism evidence="2 3">
    <name type="scientific">Romanomermis culicivorax</name>
    <name type="common">Nematode worm</name>
    <dbReference type="NCBI Taxonomy" id="13658"/>
    <lineage>
        <taxon>Eukaryota</taxon>
        <taxon>Metazoa</taxon>
        <taxon>Ecdysozoa</taxon>
        <taxon>Nematoda</taxon>
        <taxon>Enoplea</taxon>
        <taxon>Dorylaimia</taxon>
        <taxon>Mermithida</taxon>
        <taxon>Mermithoidea</taxon>
        <taxon>Mermithidae</taxon>
        <taxon>Romanomermis</taxon>
    </lineage>
</organism>
<keyword evidence="1" id="KW-1133">Transmembrane helix</keyword>
<evidence type="ECO:0000313" key="2">
    <source>
        <dbReference type="Proteomes" id="UP000887565"/>
    </source>
</evidence>
<feature type="transmembrane region" description="Helical" evidence="1">
    <location>
        <begin position="15"/>
        <end position="33"/>
    </location>
</feature>
<dbReference type="AlphaFoldDB" id="A0A915L1M5"/>
<dbReference type="InterPro" id="IPR036719">
    <property type="entry name" value="Neuro-gated_channel_TM_sf"/>
</dbReference>
<dbReference type="Proteomes" id="UP000887565">
    <property type="component" value="Unplaced"/>
</dbReference>
<evidence type="ECO:0000313" key="3">
    <source>
        <dbReference type="WBParaSite" id="nRc.2.0.1.t44968-RA"/>
    </source>
</evidence>
<dbReference type="InterPro" id="IPR038050">
    <property type="entry name" value="Neuro_actylchol_rec"/>
</dbReference>
<dbReference type="GO" id="GO:0006811">
    <property type="term" value="P:monoatomic ion transport"/>
    <property type="evidence" value="ECO:0007669"/>
    <property type="project" value="InterPro"/>
</dbReference>
<keyword evidence="1" id="KW-0472">Membrane</keyword>
<dbReference type="GO" id="GO:0016020">
    <property type="term" value="C:membrane"/>
    <property type="evidence" value="ECO:0007669"/>
    <property type="project" value="InterPro"/>
</dbReference>
<keyword evidence="2" id="KW-1185">Reference proteome</keyword>
<evidence type="ECO:0000256" key="1">
    <source>
        <dbReference type="SAM" id="Phobius"/>
    </source>
</evidence>
<dbReference type="WBParaSite" id="nRc.2.0.1.t44968-RA">
    <property type="protein sequence ID" value="nRc.2.0.1.t44968-RA"/>
    <property type="gene ID" value="nRc.2.0.1.g44968"/>
</dbReference>
<name>A0A915L1M5_ROMCU</name>
<accession>A0A915L1M5</accession>
<dbReference type="Gene3D" id="1.20.58.390">
    <property type="entry name" value="Neurotransmitter-gated ion-channel transmembrane domain"/>
    <property type="match status" value="1"/>
</dbReference>